<organism evidence="2 3">
    <name type="scientific">Ammonicoccus fulvus</name>
    <dbReference type="NCBI Taxonomy" id="3138240"/>
    <lineage>
        <taxon>Bacteria</taxon>
        <taxon>Bacillati</taxon>
        <taxon>Actinomycetota</taxon>
        <taxon>Actinomycetes</taxon>
        <taxon>Propionibacteriales</taxon>
        <taxon>Propionibacteriaceae</taxon>
        <taxon>Ammonicoccus</taxon>
    </lineage>
</organism>
<dbReference type="InterPro" id="IPR013830">
    <property type="entry name" value="SGNH_hydro"/>
</dbReference>
<name>A0ABZ3FND1_9ACTN</name>
<evidence type="ECO:0000313" key="2">
    <source>
        <dbReference type="EMBL" id="XAN06377.1"/>
    </source>
</evidence>
<evidence type="ECO:0000259" key="1">
    <source>
        <dbReference type="PROSITE" id="PS51819"/>
    </source>
</evidence>
<dbReference type="RefSeq" id="WP_425307807.1">
    <property type="nucleotide sequence ID" value="NZ_CP154795.1"/>
</dbReference>
<keyword evidence="3" id="KW-1185">Reference proteome</keyword>
<dbReference type="InterPro" id="IPR037523">
    <property type="entry name" value="VOC_core"/>
</dbReference>
<dbReference type="CDD" id="cd01832">
    <property type="entry name" value="SGNH_hydrolase_like_1"/>
    <property type="match status" value="1"/>
</dbReference>
<dbReference type="InterPro" id="IPR036514">
    <property type="entry name" value="SGNH_hydro_sf"/>
</dbReference>
<protein>
    <submittedName>
        <fullName evidence="2">GDSL-type esterase/lipase family protein</fullName>
    </submittedName>
</protein>
<sequence length="395" mass="43890">MIGRLHHVVLPSRDPRQAAQFWSRILSLPIVADSGDRVIVAANEAAPGLAFQRLAQLELADRGEHPDREQGRPDAPVLQILVNDLAYAIDEVWRAGCHPIEGRDDLFADPDGNRFRLIPRVVPPPPEPHAWRRFVAIGDSVSEGMVDPDGRGQWIGWSDRFAAHISTSQTEPLEYANLAISGYRVHDIKTQQFDAALAMEPDLLSIVGGVNDVISLRPDFDQIEADLEVMFARARAKGITVITFTFPDISRVNPLATVVRDRLRTLNAITRRLAWEHGVLFVDFEYIDVAGDPRVYGEDRLHINTLGHVRVAAGMAWLLGLPGFDRSWAVGIDDQPGETSGGATDHPRAGARSHLDWARRHFGPWVVAGLRGKEYSQGKECKRPALTHVEVRPDE</sequence>
<proteinExistence type="predicted"/>
<dbReference type="Gene3D" id="3.10.180.10">
    <property type="entry name" value="2,3-Dihydroxybiphenyl 1,2-Dioxygenase, domain 1"/>
    <property type="match status" value="1"/>
</dbReference>
<gene>
    <name evidence="2" type="ORF">AADG42_03325</name>
</gene>
<evidence type="ECO:0000313" key="3">
    <source>
        <dbReference type="Proteomes" id="UP001442841"/>
    </source>
</evidence>
<dbReference type="InterPro" id="IPR041581">
    <property type="entry name" value="Glyoxalase_6"/>
</dbReference>
<feature type="domain" description="VOC" evidence="1">
    <location>
        <begin position="4"/>
        <end position="136"/>
    </location>
</feature>
<dbReference type="EMBL" id="CP154795">
    <property type="protein sequence ID" value="XAN06377.1"/>
    <property type="molecule type" value="Genomic_DNA"/>
</dbReference>
<dbReference type="PROSITE" id="PS51819">
    <property type="entry name" value="VOC"/>
    <property type="match status" value="1"/>
</dbReference>
<reference evidence="2 3" key="1">
    <citation type="submission" date="2024-04" db="EMBL/GenBank/DDBJ databases">
        <title>Isolation of an actinomycete strain from pig manure.</title>
        <authorList>
            <person name="Gong T."/>
            <person name="Yu Z."/>
            <person name="An M."/>
            <person name="Wei C."/>
            <person name="Yang W."/>
            <person name="Liu L."/>
        </authorList>
    </citation>
    <scope>NUCLEOTIDE SEQUENCE [LARGE SCALE GENOMIC DNA]</scope>
    <source>
        <strain evidence="2 3">ZF39</strain>
    </source>
</reference>
<dbReference type="Proteomes" id="UP001442841">
    <property type="component" value="Chromosome"/>
</dbReference>
<dbReference type="PANTHER" id="PTHR43784">
    <property type="entry name" value="GDSL-LIKE LIPASE/ACYLHYDROLASE, PUTATIVE (AFU_ORTHOLOGUE AFUA_2G00820)-RELATED"/>
    <property type="match status" value="1"/>
</dbReference>
<accession>A0ABZ3FND1</accession>
<dbReference type="PANTHER" id="PTHR43784:SF2">
    <property type="entry name" value="GDSL-LIKE LIPASE_ACYLHYDROLASE, PUTATIVE (AFU_ORTHOLOGUE AFUA_2G00820)-RELATED"/>
    <property type="match status" value="1"/>
</dbReference>
<dbReference type="InterPro" id="IPR029068">
    <property type="entry name" value="Glyas_Bleomycin-R_OHBP_Dase"/>
</dbReference>
<dbReference type="Pfam" id="PF18029">
    <property type="entry name" value="Glyoxalase_6"/>
    <property type="match status" value="1"/>
</dbReference>
<dbReference type="SUPFAM" id="SSF52266">
    <property type="entry name" value="SGNH hydrolase"/>
    <property type="match status" value="1"/>
</dbReference>
<dbReference type="Pfam" id="PF13472">
    <property type="entry name" value="Lipase_GDSL_2"/>
    <property type="match status" value="1"/>
</dbReference>
<dbReference type="Gene3D" id="3.40.50.1110">
    <property type="entry name" value="SGNH hydrolase"/>
    <property type="match status" value="1"/>
</dbReference>
<dbReference type="SUPFAM" id="SSF54593">
    <property type="entry name" value="Glyoxalase/Bleomycin resistance protein/Dihydroxybiphenyl dioxygenase"/>
    <property type="match status" value="1"/>
</dbReference>
<dbReference type="InterPro" id="IPR053140">
    <property type="entry name" value="GDSL_Rv0518-like"/>
</dbReference>